<dbReference type="GO" id="GO:0008168">
    <property type="term" value="F:methyltransferase activity"/>
    <property type="evidence" value="ECO:0007669"/>
    <property type="project" value="UniProtKB-KW"/>
</dbReference>
<dbReference type="InterPro" id="IPR014048">
    <property type="entry name" value="MethylDNA_cys_MeTrfase_DNA-bd"/>
</dbReference>
<evidence type="ECO:0000259" key="2">
    <source>
        <dbReference type="Pfam" id="PF01035"/>
    </source>
</evidence>
<dbReference type="EMBL" id="SCKX01000001">
    <property type="protein sequence ID" value="RWZ78476.1"/>
    <property type="molecule type" value="Genomic_DNA"/>
</dbReference>
<dbReference type="PANTHER" id="PTHR42942">
    <property type="entry name" value="6-O-METHYLGUANINE DNA METHYLTRANSFERASE"/>
    <property type="match status" value="1"/>
</dbReference>
<keyword evidence="3" id="KW-0808">Transferase</keyword>
<gene>
    <name evidence="3" type="ORF">EOT05_01830</name>
</gene>
<dbReference type="InterPro" id="IPR052520">
    <property type="entry name" value="ATL_DNA_repair"/>
</dbReference>
<dbReference type="Gene3D" id="1.10.10.10">
    <property type="entry name" value="Winged helix-like DNA-binding domain superfamily/Winged helix DNA-binding domain"/>
    <property type="match status" value="1"/>
</dbReference>
<dbReference type="Pfam" id="PF01035">
    <property type="entry name" value="DNA_binding_1"/>
    <property type="match status" value="1"/>
</dbReference>
<organism evidence="3 4">
    <name type="scientific">Candidatus Microsaccharimonas sossegonensis</name>
    <dbReference type="NCBI Taxonomy" id="2506948"/>
    <lineage>
        <taxon>Bacteria</taxon>
        <taxon>Candidatus Saccharimonadota</taxon>
        <taxon>Candidatus Saccharimonadia</taxon>
        <taxon>Candidatus Saccharimonadales</taxon>
        <taxon>Candidatus Saccharimonadaceae</taxon>
        <taxon>Candidatus Microsaccharimonas</taxon>
    </lineage>
</organism>
<dbReference type="Proteomes" id="UP000289257">
    <property type="component" value="Unassembled WGS sequence"/>
</dbReference>
<protein>
    <submittedName>
        <fullName evidence="3">Cysteine methyltransferase</fullName>
    </submittedName>
</protein>
<name>A0A4Q0AHJ3_9BACT</name>
<keyword evidence="4" id="KW-1185">Reference proteome</keyword>
<dbReference type="InterPro" id="IPR036217">
    <property type="entry name" value="MethylDNA_cys_MeTrfase_DNAb"/>
</dbReference>
<dbReference type="AlphaFoldDB" id="A0A4Q0AHJ3"/>
<evidence type="ECO:0000313" key="3">
    <source>
        <dbReference type="EMBL" id="RWZ78476.1"/>
    </source>
</evidence>
<sequence>MAELSSQFRKDVQALITKVPKGKVTTYGDLAAMAGHPYAARVVGGLAHYGDTELPWHRLVNRFGGLASGYYGGRELQEQHLLAEGISCTNFIVDNFKELRWLPG</sequence>
<proteinExistence type="predicted"/>
<comment type="caution">
    <text evidence="3">The sequence shown here is derived from an EMBL/GenBank/DDBJ whole genome shotgun (WGS) entry which is preliminary data.</text>
</comment>
<evidence type="ECO:0000256" key="1">
    <source>
        <dbReference type="ARBA" id="ARBA00022763"/>
    </source>
</evidence>
<keyword evidence="1" id="KW-0227">DNA damage</keyword>
<evidence type="ECO:0000313" key="4">
    <source>
        <dbReference type="Proteomes" id="UP000289257"/>
    </source>
</evidence>
<dbReference type="GO" id="GO:0032259">
    <property type="term" value="P:methylation"/>
    <property type="evidence" value="ECO:0007669"/>
    <property type="project" value="UniProtKB-KW"/>
</dbReference>
<dbReference type="PANTHER" id="PTHR42942:SF1">
    <property type="entry name" value="ALKYLTRANSFERASE-LIKE PROTEIN 1"/>
    <property type="match status" value="1"/>
</dbReference>
<dbReference type="CDD" id="cd06445">
    <property type="entry name" value="ATase"/>
    <property type="match status" value="1"/>
</dbReference>
<dbReference type="InterPro" id="IPR036388">
    <property type="entry name" value="WH-like_DNA-bd_sf"/>
</dbReference>
<feature type="domain" description="Methylated-DNA-[protein]-cysteine S-methyltransferase DNA binding" evidence="2">
    <location>
        <begin position="7"/>
        <end position="86"/>
    </location>
</feature>
<accession>A0A4Q0AHJ3</accession>
<dbReference type="GO" id="GO:0006281">
    <property type="term" value="P:DNA repair"/>
    <property type="evidence" value="ECO:0007669"/>
    <property type="project" value="InterPro"/>
</dbReference>
<reference evidence="3" key="1">
    <citation type="submission" date="2019-01" db="EMBL/GenBank/DDBJ databases">
        <title>Genomic signatures and co-occurrence patterns of the ultra-small Saccharimodia (Patescibacteria phylum) suggest a symbiotic lifestyle.</title>
        <authorList>
            <person name="Lemos L."/>
            <person name="Medeiros J."/>
            <person name="Andreote F."/>
            <person name="Fernandes G."/>
            <person name="Varani A."/>
            <person name="Oliveira G."/>
            <person name="Pylro V."/>
        </authorList>
    </citation>
    <scope>NUCLEOTIDE SEQUENCE [LARGE SCALE GENOMIC DNA]</scope>
    <source>
        <strain evidence="3">AMD02</strain>
    </source>
</reference>
<dbReference type="SUPFAM" id="SSF46767">
    <property type="entry name" value="Methylated DNA-protein cysteine methyltransferase, C-terminal domain"/>
    <property type="match status" value="1"/>
</dbReference>
<keyword evidence="3" id="KW-0489">Methyltransferase</keyword>